<dbReference type="PANTHER" id="PTHR31286">
    <property type="entry name" value="GLYCINE-RICH CELL WALL STRUCTURAL PROTEIN 1.8-LIKE"/>
    <property type="match status" value="1"/>
</dbReference>
<evidence type="ECO:0000313" key="3">
    <source>
        <dbReference type="Proteomes" id="UP000188354"/>
    </source>
</evidence>
<feature type="domain" description="DUF4283" evidence="1">
    <location>
        <begin position="60"/>
        <end position="131"/>
    </location>
</feature>
<dbReference type="EMBL" id="CM007366">
    <property type="protein sequence ID" value="OIW09894.1"/>
    <property type="molecule type" value="Genomic_DNA"/>
</dbReference>
<organism evidence="2 3">
    <name type="scientific">Lupinus angustifolius</name>
    <name type="common">Narrow-leaved blue lupine</name>
    <dbReference type="NCBI Taxonomy" id="3871"/>
    <lineage>
        <taxon>Eukaryota</taxon>
        <taxon>Viridiplantae</taxon>
        <taxon>Streptophyta</taxon>
        <taxon>Embryophyta</taxon>
        <taxon>Tracheophyta</taxon>
        <taxon>Spermatophyta</taxon>
        <taxon>Magnoliopsida</taxon>
        <taxon>eudicotyledons</taxon>
        <taxon>Gunneridae</taxon>
        <taxon>Pentapetalae</taxon>
        <taxon>rosids</taxon>
        <taxon>fabids</taxon>
        <taxon>Fabales</taxon>
        <taxon>Fabaceae</taxon>
        <taxon>Papilionoideae</taxon>
        <taxon>50 kb inversion clade</taxon>
        <taxon>genistoids sensu lato</taxon>
        <taxon>core genistoids</taxon>
        <taxon>Genisteae</taxon>
        <taxon>Lupinus</taxon>
    </lineage>
</organism>
<name>A0A4P1RFM1_LUPAN</name>
<dbReference type="InterPro" id="IPR025558">
    <property type="entry name" value="DUF4283"/>
</dbReference>
<dbReference type="InterPro" id="IPR040256">
    <property type="entry name" value="At4g02000-like"/>
</dbReference>
<evidence type="ECO:0000313" key="2">
    <source>
        <dbReference type="EMBL" id="OIW09894.1"/>
    </source>
</evidence>
<protein>
    <recommendedName>
        <fullName evidence="1">DUF4283 domain-containing protein</fullName>
    </recommendedName>
</protein>
<dbReference type="Gramene" id="OIW09894">
    <property type="protein sequence ID" value="OIW09894"/>
    <property type="gene ID" value="TanjilG_32043"/>
</dbReference>
<dbReference type="PANTHER" id="PTHR31286:SF171">
    <property type="entry name" value="CCHC-TYPE DOMAIN-CONTAINING PROTEIN"/>
    <property type="match status" value="1"/>
</dbReference>
<accession>A0A4P1RFM1</accession>
<dbReference type="AlphaFoldDB" id="A0A4P1RFM1"/>
<gene>
    <name evidence="2" type="ORF">TanjilG_32043</name>
</gene>
<reference evidence="2 3" key="1">
    <citation type="journal article" date="2017" name="Plant Biotechnol. J.">
        <title>A comprehensive draft genome sequence for lupin (Lupinus angustifolius), an emerging health food: insights into plant-microbe interactions and legume evolution.</title>
        <authorList>
            <person name="Hane J.K."/>
            <person name="Ming Y."/>
            <person name="Kamphuis L.G."/>
            <person name="Nelson M.N."/>
            <person name="Garg G."/>
            <person name="Atkins C.A."/>
            <person name="Bayer P.E."/>
            <person name="Bravo A."/>
            <person name="Bringans S."/>
            <person name="Cannon S."/>
            <person name="Edwards D."/>
            <person name="Foley R."/>
            <person name="Gao L.L."/>
            <person name="Harrison M.J."/>
            <person name="Huang W."/>
            <person name="Hurgobin B."/>
            <person name="Li S."/>
            <person name="Liu C.W."/>
            <person name="McGrath A."/>
            <person name="Morahan G."/>
            <person name="Murray J."/>
            <person name="Weller J."/>
            <person name="Jian J."/>
            <person name="Singh K.B."/>
        </authorList>
    </citation>
    <scope>NUCLEOTIDE SEQUENCE [LARGE SCALE GENOMIC DNA]</scope>
    <source>
        <strain evidence="3">cv. Tanjil</strain>
        <tissue evidence="2">Whole plant</tissue>
    </source>
</reference>
<dbReference type="Proteomes" id="UP000188354">
    <property type="component" value="Chromosome LG06"/>
</dbReference>
<keyword evidence="3" id="KW-1185">Reference proteome</keyword>
<proteinExistence type="predicted"/>
<sequence>MRRRRPKSLLRMVLGYKKSSNPRIKIDPFQANLATIEFEDSNPQKPMVNIADSVFEGLYEPWQDALVVTLLIKTMGYYMMKDRLTRLWRLKVDFEIMDICNGYYMVKFEEEVDRTKVMDEGPWMIFDQYLTMLT</sequence>
<dbReference type="STRING" id="3871.A0A4P1RFM1"/>
<evidence type="ECO:0000259" key="1">
    <source>
        <dbReference type="Pfam" id="PF14111"/>
    </source>
</evidence>
<dbReference type="Pfam" id="PF14111">
    <property type="entry name" value="DUF4283"/>
    <property type="match status" value="1"/>
</dbReference>